<dbReference type="Gene3D" id="1.20.1260.10">
    <property type="match status" value="1"/>
</dbReference>
<proteinExistence type="predicted"/>
<dbReference type="AlphaFoldDB" id="K6WQR3"/>
<dbReference type="eggNOG" id="COG3544">
    <property type="taxonomic scope" value="Bacteria"/>
</dbReference>
<gene>
    <name evidence="2" type="ORF">GORHZ_046_00140</name>
</gene>
<dbReference type="RefSeq" id="WP_006330552.1">
    <property type="nucleotide sequence ID" value="NZ_BAHC01000046.1"/>
</dbReference>
<keyword evidence="3" id="KW-1185">Reference proteome</keyword>
<protein>
    <recommendedName>
        <fullName evidence="1">DUF305 domain-containing protein</fullName>
    </recommendedName>
</protein>
<comment type="caution">
    <text evidence="2">The sequence shown here is derived from an EMBL/GenBank/DDBJ whole genome shotgun (WGS) entry which is preliminary data.</text>
</comment>
<evidence type="ECO:0000313" key="3">
    <source>
        <dbReference type="Proteomes" id="UP000008363"/>
    </source>
</evidence>
<dbReference type="InterPro" id="IPR012347">
    <property type="entry name" value="Ferritin-like"/>
</dbReference>
<name>K6WQR3_9ACTN</name>
<evidence type="ECO:0000313" key="2">
    <source>
        <dbReference type="EMBL" id="GAB88864.1"/>
    </source>
</evidence>
<dbReference type="InterPro" id="IPR005183">
    <property type="entry name" value="DUF305_CopM-like"/>
</dbReference>
<feature type="domain" description="DUF305" evidence="1">
    <location>
        <begin position="47"/>
        <end position="208"/>
    </location>
</feature>
<accession>K6WQR3</accession>
<sequence length="220" mass="23434">MTARRVIAALGVVVAVTAALTIGGVLGAAWQDHRTSADRSHNPSATDIGFAQDMSVHHDQAILMGRSLSRDVAPDVSGLADRIVAAQTAEVARMRAMLLWFGAPLTSSTPMAWMTDASGHGHRTMGTSTSEEPRMEGMAGIGELTRLANLHGRAAEILFLQLMIRHHEGGLTMAVATHNDPTASETTRAMALTMIGEQGDEIGRMTMLLRDRGAQPLPHP</sequence>
<dbReference type="STRING" id="1108045.GORHZ_046_00140"/>
<dbReference type="Proteomes" id="UP000008363">
    <property type="component" value="Unassembled WGS sequence"/>
</dbReference>
<evidence type="ECO:0000259" key="1">
    <source>
        <dbReference type="Pfam" id="PF03713"/>
    </source>
</evidence>
<dbReference type="Pfam" id="PF03713">
    <property type="entry name" value="DUF305"/>
    <property type="match status" value="1"/>
</dbReference>
<dbReference type="PANTHER" id="PTHR36933:SF1">
    <property type="entry name" value="SLL0788 PROTEIN"/>
    <property type="match status" value="1"/>
</dbReference>
<organism evidence="2 3">
    <name type="scientific">Gordonia rhizosphera NBRC 16068</name>
    <dbReference type="NCBI Taxonomy" id="1108045"/>
    <lineage>
        <taxon>Bacteria</taxon>
        <taxon>Bacillati</taxon>
        <taxon>Actinomycetota</taxon>
        <taxon>Actinomycetes</taxon>
        <taxon>Mycobacteriales</taxon>
        <taxon>Gordoniaceae</taxon>
        <taxon>Gordonia</taxon>
    </lineage>
</organism>
<dbReference type="PANTHER" id="PTHR36933">
    <property type="entry name" value="SLL0788 PROTEIN"/>
    <property type="match status" value="1"/>
</dbReference>
<reference evidence="2 3" key="1">
    <citation type="submission" date="2012-08" db="EMBL/GenBank/DDBJ databases">
        <title>Whole genome shotgun sequence of Gordonia rhizosphera NBRC 16068.</title>
        <authorList>
            <person name="Takarada H."/>
            <person name="Isaki S."/>
            <person name="Hosoyama A."/>
            <person name="Tsuchikane K."/>
            <person name="Katsumata H."/>
            <person name="Baba S."/>
            <person name="Ohji S."/>
            <person name="Yamazaki S."/>
            <person name="Fujita N."/>
        </authorList>
    </citation>
    <scope>NUCLEOTIDE SEQUENCE [LARGE SCALE GENOMIC DNA]</scope>
    <source>
        <strain evidence="2 3">NBRC 16068</strain>
    </source>
</reference>
<dbReference type="EMBL" id="BAHC01000046">
    <property type="protein sequence ID" value="GAB88864.1"/>
    <property type="molecule type" value="Genomic_DNA"/>
</dbReference>